<evidence type="ECO:0000313" key="3">
    <source>
        <dbReference type="EMBL" id="MEX6687583.1"/>
    </source>
</evidence>
<organism evidence="3 4">
    <name type="scientific">Danxiaibacter flavus</name>
    <dbReference type="NCBI Taxonomy" id="3049108"/>
    <lineage>
        <taxon>Bacteria</taxon>
        <taxon>Pseudomonadati</taxon>
        <taxon>Bacteroidota</taxon>
        <taxon>Chitinophagia</taxon>
        <taxon>Chitinophagales</taxon>
        <taxon>Chitinophagaceae</taxon>
        <taxon>Danxiaibacter</taxon>
    </lineage>
</organism>
<feature type="signal peptide" evidence="1">
    <location>
        <begin position="1"/>
        <end position="20"/>
    </location>
</feature>
<protein>
    <submittedName>
        <fullName evidence="3">Porin family protein</fullName>
    </submittedName>
</protein>
<proteinExistence type="predicted"/>
<evidence type="ECO:0000256" key="1">
    <source>
        <dbReference type="SAM" id="SignalP"/>
    </source>
</evidence>
<reference evidence="3 4" key="1">
    <citation type="submission" date="2023-07" db="EMBL/GenBank/DDBJ databases">
        <authorList>
            <person name="Lian W.-H."/>
        </authorList>
    </citation>
    <scope>NUCLEOTIDE SEQUENCE [LARGE SCALE GENOMIC DNA]</scope>
    <source>
        <strain evidence="3 4">SYSU DXS3180</strain>
    </source>
</reference>
<keyword evidence="1" id="KW-0732">Signal</keyword>
<dbReference type="EMBL" id="JAULBC010000002">
    <property type="protein sequence ID" value="MEX6687583.1"/>
    <property type="molecule type" value="Genomic_DNA"/>
</dbReference>
<evidence type="ECO:0000313" key="4">
    <source>
        <dbReference type="Proteomes" id="UP001560573"/>
    </source>
</evidence>
<evidence type="ECO:0000259" key="2">
    <source>
        <dbReference type="Pfam" id="PF13568"/>
    </source>
</evidence>
<feature type="domain" description="Outer membrane protein beta-barrel" evidence="2">
    <location>
        <begin position="17"/>
        <end position="169"/>
    </location>
</feature>
<gene>
    <name evidence="3" type="ORF">QTN47_08780</name>
</gene>
<name>A0ABV3ZCL2_9BACT</name>
<comment type="caution">
    <text evidence="3">The sequence shown here is derived from an EMBL/GenBank/DDBJ whole genome shotgun (WGS) entry which is preliminary data.</text>
</comment>
<dbReference type="Proteomes" id="UP001560573">
    <property type="component" value="Unassembled WGS sequence"/>
</dbReference>
<feature type="chain" id="PRO_5046004286" evidence="1">
    <location>
        <begin position="21"/>
        <end position="192"/>
    </location>
</feature>
<accession>A0ABV3ZCL2</accession>
<dbReference type="InterPro" id="IPR025665">
    <property type="entry name" value="Beta-barrel_OMP_2"/>
</dbReference>
<dbReference type="RefSeq" id="WP_369328988.1">
    <property type="nucleotide sequence ID" value="NZ_JAULBC010000002.1"/>
</dbReference>
<keyword evidence="4" id="KW-1185">Reference proteome</keyword>
<sequence length="192" mass="20915">MKKTLLLSLALVFATLFAQAQFHLGAKVGANFSKINGQDFKDGFELGYVLGGFAEIDFSKTFGIQPEVVFNQTNTKVSDNPNDALGWKPGDKVNLNYLTVPVLLRINASPLLTFHVGPQFGILLNNHKTTLQNVGDAFKGGDFAMALGAQLNLKMLRVFGRYNIGLSDIGDLPDQSSWKSQQIQVGLGLKIL</sequence>
<dbReference type="Pfam" id="PF13568">
    <property type="entry name" value="OMP_b-brl_2"/>
    <property type="match status" value="1"/>
</dbReference>